<evidence type="ECO:0000313" key="2">
    <source>
        <dbReference type="Proteomes" id="UP000007151"/>
    </source>
</evidence>
<dbReference type="Pfam" id="PF06585">
    <property type="entry name" value="JHBP"/>
    <property type="match status" value="1"/>
</dbReference>
<dbReference type="OrthoDB" id="8113209at2759"/>
<dbReference type="PANTHER" id="PTHR11008">
    <property type="entry name" value="PROTEIN TAKEOUT-LIKE PROTEIN"/>
    <property type="match status" value="1"/>
</dbReference>
<accession>A0A212F9D8</accession>
<comment type="caution">
    <text evidence="1">The sequence shown here is derived from an EMBL/GenBank/DDBJ whole genome shotgun (WGS) entry which is preliminary data.</text>
</comment>
<gene>
    <name evidence="1" type="ORF">KGM_209227</name>
</gene>
<dbReference type="KEGG" id="dpl:KGM_209227"/>
<dbReference type="Proteomes" id="UP000007151">
    <property type="component" value="Unassembled WGS sequence"/>
</dbReference>
<sequence>MRAVVYTSVFVLLQLTYASARINIPFRCHALDSECTKALVQNLVVPLSETLDPMYIDPLRINEGGFNGDYSNVTVTGGRNAIIDSAGFDLGKREIMMQYHTDLKLKGRYKSGPIDAGTDVSMFIRNLYVTLTMPYEIIQTANNNRFLNLKAFKYDYEIRDNIQSHIRDLYYQASNGEGFADTDLQNLRLIPIQLGRNMMDKIMVNVFETLRAYLLSEQLLNFFIY</sequence>
<organism evidence="1 2">
    <name type="scientific">Danaus plexippus plexippus</name>
    <dbReference type="NCBI Taxonomy" id="278856"/>
    <lineage>
        <taxon>Eukaryota</taxon>
        <taxon>Metazoa</taxon>
        <taxon>Ecdysozoa</taxon>
        <taxon>Arthropoda</taxon>
        <taxon>Hexapoda</taxon>
        <taxon>Insecta</taxon>
        <taxon>Pterygota</taxon>
        <taxon>Neoptera</taxon>
        <taxon>Endopterygota</taxon>
        <taxon>Lepidoptera</taxon>
        <taxon>Glossata</taxon>
        <taxon>Ditrysia</taxon>
        <taxon>Papilionoidea</taxon>
        <taxon>Nymphalidae</taxon>
        <taxon>Danainae</taxon>
        <taxon>Danaini</taxon>
        <taxon>Danaina</taxon>
        <taxon>Danaus</taxon>
        <taxon>Danaus</taxon>
    </lineage>
</organism>
<dbReference type="EMBL" id="AGBW02009605">
    <property type="protein sequence ID" value="OWR50340.1"/>
    <property type="molecule type" value="Genomic_DNA"/>
</dbReference>
<dbReference type="InterPro" id="IPR010562">
    <property type="entry name" value="Haemolymph_juvenile_hormone-bd"/>
</dbReference>
<dbReference type="InterPro" id="IPR038606">
    <property type="entry name" value="To_sf"/>
</dbReference>
<name>A0A212F9D8_DANPL</name>
<evidence type="ECO:0000313" key="1">
    <source>
        <dbReference type="EMBL" id="OWR50340.1"/>
    </source>
</evidence>
<dbReference type="AlphaFoldDB" id="A0A212F9D8"/>
<reference evidence="1 2" key="1">
    <citation type="journal article" date="2011" name="Cell">
        <title>The monarch butterfly genome yields insights into long-distance migration.</title>
        <authorList>
            <person name="Zhan S."/>
            <person name="Merlin C."/>
            <person name="Boore J.L."/>
            <person name="Reppert S.M."/>
        </authorList>
    </citation>
    <scope>NUCLEOTIDE SEQUENCE [LARGE SCALE GENOMIC DNA]</scope>
    <source>
        <strain evidence="1">F-2</strain>
    </source>
</reference>
<dbReference type="Gene3D" id="3.15.10.30">
    <property type="entry name" value="Haemolymph juvenile hormone binding protein"/>
    <property type="match status" value="1"/>
</dbReference>
<proteinExistence type="predicted"/>
<protein>
    <submittedName>
        <fullName evidence="1">Juvenile hormone binding protein</fullName>
    </submittedName>
</protein>
<dbReference type="PANTHER" id="PTHR11008:SF41">
    <property type="entry name" value="RE70318P"/>
    <property type="match status" value="1"/>
</dbReference>
<keyword evidence="2" id="KW-1185">Reference proteome</keyword>